<dbReference type="OrthoDB" id="997092at2"/>
<keyword evidence="1" id="KW-0472">Membrane</keyword>
<keyword evidence="3" id="KW-1185">Reference proteome</keyword>
<dbReference type="Proteomes" id="UP000184480">
    <property type="component" value="Unassembled WGS sequence"/>
</dbReference>
<dbReference type="AlphaFoldDB" id="A0A1M5H1X1"/>
<proteinExistence type="predicted"/>
<dbReference type="STRING" id="1346286.SAMN05444362_11557"/>
<feature type="transmembrane region" description="Helical" evidence="1">
    <location>
        <begin position="12"/>
        <end position="29"/>
    </location>
</feature>
<keyword evidence="1" id="KW-1133">Transmembrane helix</keyword>
<feature type="transmembrane region" description="Helical" evidence="1">
    <location>
        <begin position="41"/>
        <end position="58"/>
    </location>
</feature>
<dbReference type="EMBL" id="FQUC01000015">
    <property type="protein sequence ID" value="SHG09915.1"/>
    <property type="molecule type" value="Genomic_DNA"/>
</dbReference>
<gene>
    <name evidence="2" type="ORF">SAMN05444362_11557</name>
</gene>
<accession>A0A1M5H1X1</accession>
<sequence>MSDNKNSILSSAMNFALPLGLFWVFRYFFVIGSDHYDVFKYIYNILAIGTPIIYYVLITRYRDTDLGGKISFGECILFSLLLFIFASIIEAVIVCLHLLVINPALVSSQNKVILDMISKMKMPDIAYNDLKAFLSTYGALYYALCTAIANVLIGFFLSLILGYFVSRNNRANPT</sequence>
<keyword evidence="1" id="KW-0812">Transmembrane</keyword>
<protein>
    <recommendedName>
        <fullName evidence="4">DUF4199 domain-containing protein</fullName>
    </recommendedName>
</protein>
<dbReference type="Pfam" id="PF13858">
    <property type="entry name" value="DUF4199"/>
    <property type="match status" value="1"/>
</dbReference>
<dbReference type="RefSeq" id="WP_062183240.1">
    <property type="nucleotide sequence ID" value="NZ_BBXL01000020.1"/>
</dbReference>
<evidence type="ECO:0000256" key="1">
    <source>
        <dbReference type="SAM" id="Phobius"/>
    </source>
</evidence>
<name>A0A1M5H1X1_9BACT</name>
<feature type="transmembrane region" description="Helical" evidence="1">
    <location>
        <begin position="139"/>
        <end position="165"/>
    </location>
</feature>
<evidence type="ECO:0008006" key="4">
    <source>
        <dbReference type="Google" id="ProtNLM"/>
    </source>
</evidence>
<dbReference type="InterPro" id="IPR025250">
    <property type="entry name" value="DUF4199"/>
</dbReference>
<evidence type="ECO:0000313" key="2">
    <source>
        <dbReference type="EMBL" id="SHG09915.1"/>
    </source>
</evidence>
<feature type="transmembrane region" description="Helical" evidence="1">
    <location>
        <begin position="70"/>
        <end position="100"/>
    </location>
</feature>
<reference evidence="3" key="1">
    <citation type="submission" date="2016-11" db="EMBL/GenBank/DDBJ databases">
        <authorList>
            <person name="Varghese N."/>
            <person name="Submissions S."/>
        </authorList>
    </citation>
    <scope>NUCLEOTIDE SEQUENCE [LARGE SCALE GENOMIC DNA]</scope>
    <source>
        <strain evidence="3">DSM 27370</strain>
    </source>
</reference>
<organism evidence="2 3">
    <name type="scientific">Dysgonomonas macrotermitis</name>
    <dbReference type="NCBI Taxonomy" id="1346286"/>
    <lineage>
        <taxon>Bacteria</taxon>
        <taxon>Pseudomonadati</taxon>
        <taxon>Bacteroidota</taxon>
        <taxon>Bacteroidia</taxon>
        <taxon>Bacteroidales</taxon>
        <taxon>Dysgonomonadaceae</taxon>
        <taxon>Dysgonomonas</taxon>
    </lineage>
</organism>
<evidence type="ECO:0000313" key="3">
    <source>
        <dbReference type="Proteomes" id="UP000184480"/>
    </source>
</evidence>